<proteinExistence type="predicted"/>
<evidence type="ECO:0000313" key="1">
    <source>
        <dbReference type="EMBL" id="PXY45244.1"/>
    </source>
</evidence>
<dbReference type="AlphaFoldDB" id="A0A2V4CGZ0"/>
<organism evidence="1 2">
    <name type="scientific">Flavobacterium hydrophilum</name>
    <dbReference type="NCBI Taxonomy" id="2211445"/>
    <lineage>
        <taxon>Bacteria</taxon>
        <taxon>Pseudomonadati</taxon>
        <taxon>Bacteroidota</taxon>
        <taxon>Flavobacteriia</taxon>
        <taxon>Flavobacteriales</taxon>
        <taxon>Flavobacteriaceae</taxon>
        <taxon>Flavobacterium</taxon>
    </lineage>
</organism>
<dbReference type="OrthoDB" id="1449758at2"/>
<comment type="caution">
    <text evidence="1">The sequence shown here is derived from an EMBL/GenBank/DDBJ whole genome shotgun (WGS) entry which is preliminary data.</text>
</comment>
<evidence type="ECO:0000313" key="2">
    <source>
        <dbReference type="Proteomes" id="UP000247681"/>
    </source>
</evidence>
<gene>
    <name evidence="1" type="ORF">DMB68_11170</name>
</gene>
<protein>
    <submittedName>
        <fullName evidence="1">Uncharacterized protein</fullName>
    </submittedName>
</protein>
<name>A0A2V4CGZ0_9FLAO</name>
<sequence length="126" mass="14953">MSTAIVFNKEMQNYFNSNNSLVAEFLRTKFKESRRENYNGFFDDFLFSYGIISFNSEPILNGKKYIPSLTCSKNNIFREEMGVTELSKEPKTLLECEKIFAQYFISRFNDINLSYFTNWDSENNYN</sequence>
<keyword evidence="2" id="KW-1185">Reference proteome</keyword>
<dbReference type="EMBL" id="QJHL01000002">
    <property type="protein sequence ID" value="PXY45244.1"/>
    <property type="molecule type" value="Genomic_DNA"/>
</dbReference>
<dbReference type="RefSeq" id="WP_110346750.1">
    <property type="nucleotide sequence ID" value="NZ_QJHL01000002.1"/>
</dbReference>
<reference evidence="1 2" key="1">
    <citation type="submission" date="2018-05" db="EMBL/GenBank/DDBJ databases">
        <title>Flavobacterium sp. strain IMCC34758, incomplete genome.</title>
        <authorList>
            <person name="Joung Y."/>
        </authorList>
    </citation>
    <scope>NUCLEOTIDE SEQUENCE [LARGE SCALE GENOMIC DNA]</scope>
    <source>
        <strain evidence="1 2">IMCC34758</strain>
    </source>
</reference>
<dbReference type="Proteomes" id="UP000247681">
    <property type="component" value="Unassembled WGS sequence"/>
</dbReference>
<accession>A0A2V4CGZ0</accession>